<dbReference type="GO" id="GO:0016791">
    <property type="term" value="F:phosphatase activity"/>
    <property type="evidence" value="ECO:0007669"/>
    <property type="project" value="TreeGrafter"/>
</dbReference>
<dbReference type="Pfam" id="PF13344">
    <property type="entry name" value="Hydrolase_6"/>
    <property type="match status" value="1"/>
</dbReference>
<dbReference type="NCBIfam" id="TIGR01460">
    <property type="entry name" value="HAD-SF-IIA"/>
    <property type="match status" value="1"/>
</dbReference>
<comment type="caution">
    <text evidence="1">The sequence shown here is derived from an EMBL/GenBank/DDBJ whole genome shotgun (WGS) entry which is preliminary data.</text>
</comment>
<dbReference type="InterPro" id="IPR023214">
    <property type="entry name" value="HAD_sf"/>
</dbReference>
<dbReference type="PANTHER" id="PTHR19288:SF90">
    <property type="entry name" value="OS08G0542600 PROTEIN"/>
    <property type="match status" value="1"/>
</dbReference>
<dbReference type="InterPro" id="IPR006357">
    <property type="entry name" value="HAD-SF_hydro_IIA"/>
</dbReference>
<dbReference type="AlphaFoldDB" id="A0A6B0XWG9"/>
<evidence type="ECO:0000313" key="1">
    <source>
        <dbReference type="EMBL" id="MXY32898.1"/>
    </source>
</evidence>
<dbReference type="SUPFAM" id="SSF56784">
    <property type="entry name" value="HAD-like"/>
    <property type="match status" value="1"/>
</dbReference>
<keyword evidence="1" id="KW-0378">Hydrolase</keyword>
<dbReference type="Gene3D" id="3.40.50.1000">
    <property type="entry name" value="HAD superfamily/HAD-like"/>
    <property type="match status" value="2"/>
</dbReference>
<organism evidence="1">
    <name type="scientific">Boseongicola sp. SB0664_bin_43</name>
    <dbReference type="NCBI Taxonomy" id="2604844"/>
    <lineage>
        <taxon>Bacteria</taxon>
        <taxon>Pseudomonadati</taxon>
        <taxon>Pseudomonadota</taxon>
        <taxon>Alphaproteobacteria</taxon>
        <taxon>Rhodobacterales</taxon>
        <taxon>Paracoccaceae</taxon>
        <taxon>Boseongicola</taxon>
    </lineage>
</organism>
<accession>A0A6B0XWG9</accession>
<dbReference type="Pfam" id="PF13242">
    <property type="entry name" value="Hydrolase_like"/>
    <property type="match status" value="1"/>
</dbReference>
<dbReference type="PANTHER" id="PTHR19288">
    <property type="entry name" value="4-NITROPHENYLPHOSPHATASE-RELATED"/>
    <property type="match status" value="1"/>
</dbReference>
<proteinExistence type="predicted"/>
<dbReference type="EMBL" id="VXRY01000086">
    <property type="protein sequence ID" value="MXY32898.1"/>
    <property type="molecule type" value="Genomic_DNA"/>
</dbReference>
<gene>
    <name evidence="1" type="ORF">F4Y60_02170</name>
</gene>
<dbReference type="GO" id="GO:0005737">
    <property type="term" value="C:cytoplasm"/>
    <property type="evidence" value="ECO:0007669"/>
    <property type="project" value="TreeGrafter"/>
</dbReference>
<protein>
    <submittedName>
        <fullName evidence="1">HAD-IIA family hydrolase</fullName>
    </submittedName>
</protein>
<name>A0A6B0XWG9_9RHOB</name>
<reference evidence="1" key="1">
    <citation type="submission" date="2019-09" db="EMBL/GenBank/DDBJ databases">
        <title>Characterisation of the sponge microbiome using genome-centric metagenomics.</title>
        <authorList>
            <person name="Engelberts J.P."/>
            <person name="Robbins S.J."/>
            <person name="De Goeij J.M."/>
            <person name="Aranda M."/>
            <person name="Bell S.C."/>
            <person name="Webster N.S."/>
        </authorList>
    </citation>
    <scope>NUCLEOTIDE SEQUENCE</scope>
    <source>
        <strain evidence="1">SB0664_bin_43</strain>
    </source>
</reference>
<sequence length="301" mass="32967">MISISADEAFNAYEAVRHRLPAPRRGDRHVRHIDSLADVAGDYDVFLLDAYGVLNIGATAIPGARDRVEALQSDGKRVLVVSNAASMPQDKLLEKYRRLGFSFVAEDIVTSRATLAAAMSGKTETHWGVMAGKHTLFDDLGGVSYLVLADDPSAFREAEGFLLMESGSWTEGRQTMLEEALNERSRPVLVANPDIVAPHENWLSVEPGHFAHRLADRTRIAPEFFGKPFQNIFDFAFERLGAVERSRILMVGDSLHTDILGAQCAGIDSALMARFGLFAGNDAERAVALTGIVPDFIVERP</sequence>
<dbReference type="InterPro" id="IPR036412">
    <property type="entry name" value="HAD-like_sf"/>
</dbReference>